<evidence type="ECO:0000313" key="2">
    <source>
        <dbReference type="Proteomes" id="UP000287394"/>
    </source>
</evidence>
<dbReference type="RefSeq" id="WP_119319540.1">
    <property type="nucleotide sequence ID" value="NZ_AP025739.1"/>
</dbReference>
<protein>
    <submittedName>
        <fullName evidence="1">Uncharacterized protein</fullName>
    </submittedName>
</protein>
<dbReference type="KEGG" id="ccot:CCAX7_48120"/>
<dbReference type="Pfam" id="PF07501">
    <property type="entry name" value="G5"/>
    <property type="match status" value="1"/>
</dbReference>
<dbReference type="OrthoDB" id="9797191at2"/>
<name>A0A402CQA5_9BACT</name>
<dbReference type="AlphaFoldDB" id="A0A402CQA5"/>
<accession>A0A402CQA5</accession>
<gene>
    <name evidence="1" type="ORF">CCAX7_48120</name>
</gene>
<dbReference type="InterPro" id="IPR011098">
    <property type="entry name" value="G5_dom"/>
</dbReference>
<keyword evidence="2" id="KW-1185">Reference proteome</keyword>
<sequence length="364" mass="39340">MTHVRKLIDAALMTSAVLAATQFASFGAAPAMTGALISNNKMMGLLSPLTPPTADALPAAAMPAPAAASPEDVLHQTLGTYQGPLDPTFQTLEMAQLFDPSLQFIDWREVFNIAQLGSFDIPLRSDPAERENILLSAQAIDNRTVAPGQVFSFNDVVGERTEERGFQDGWMFEQGKLVRGTGGGICLVATGIYNAALLAGLGVVERHPHSGYVRYAPAGCDASVVYGLKDLQFRNTTSSPILLHVDYQTDKLGVQIFGTPPPIGYKVVVKPTHYEALAPSVVEKPDETLPAGAQVVEQTPRPGFDVTVERFFLQGNRLVRRELLSTERMEPRPKIVRVASSTLPAPTDNWLDAILNEASQDDSQ</sequence>
<dbReference type="EMBL" id="AP025739">
    <property type="protein sequence ID" value="BDI32761.1"/>
    <property type="molecule type" value="Genomic_DNA"/>
</dbReference>
<dbReference type="SMART" id="SM01208">
    <property type="entry name" value="G5"/>
    <property type="match status" value="1"/>
</dbReference>
<proteinExistence type="predicted"/>
<dbReference type="Pfam" id="PF04294">
    <property type="entry name" value="VanW"/>
    <property type="match status" value="1"/>
</dbReference>
<organism evidence="1 2">
    <name type="scientific">Capsulimonas corticalis</name>
    <dbReference type="NCBI Taxonomy" id="2219043"/>
    <lineage>
        <taxon>Bacteria</taxon>
        <taxon>Bacillati</taxon>
        <taxon>Armatimonadota</taxon>
        <taxon>Armatimonadia</taxon>
        <taxon>Capsulimonadales</taxon>
        <taxon>Capsulimonadaceae</taxon>
        <taxon>Capsulimonas</taxon>
    </lineage>
</organism>
<dbReference type="InterPro" id="IPR007391">
    <property type="entry name" value="Vancomycin_resist_VanW"/>
</dbReference>
<dbReference type="PROSITE" id="PS51109">
    <property type="entry name" value="G5"/>
    <property type="match status" value="1"/>
</dbReference>
<dbReference type="PANTHER" id="PTHR35788:SF1">
    <property type="entry name" value="EXPORTED PROTEIN"/>
    <property type="match status" value="1"/>
</dbReference>
<reference evidence="1 2" key="1">
    <citation type="journal article" date="2019" name="Int. J. Syst. Evol. Microbiol.">
        <title>Capsulimonas corticalis gen. nov., sp. nov., an aerobic capsulated bacterium, of a novel bacterial order, Capsulimonadales ord. nov., of the class Armatimonadia of the phylum Armatimonadetes.</title>
        <authorList>
            <person name="Li J."/>
            <person name="Kudo C."/>
            <person name="Tonouchi A."/>
        </authorList>
    </citation>
    <scope>NUCLEOTIDE SEQUENCE [LARGE SCALE GENOMIC DNA]</scope>
    <source>
        <strain evidence="1 2">AX-7</strain>
    </source>
</reference>
<dbReference type="PANTHER" id="PTHR35788">
    <property type="entry name" value="EXPORTED PROTEIN-RELATED"/>
    <property type="match status" value="1"/>
</dbReference>
<dbReference type="Proteomes" id="UP000287394">
    <property type="component" value="Chromosome"/>
</dbReference>
<dbReference type="InterPro" id="IPR052913">
    <property type="entry name" value="Glycopeptide_resist_protein"/>
</dbReference>
<evidence type="ECO:0000313" key="1">
    <source>
        <dbReference type="EMBL" id="BDI32761.1"/>
    </source>
</evidence>